<dbReference type="InterPro" id="IPR011234">
    <property type="entry name" value="Fumarylacetoacetase-like_C"/>
</dbReference>
<dbReference type="GO" id="GO:0018773">
    <property type="term" value="F:acetylpyruvate hydrolase activity"/>
    <property type="evidence" value="ECO:0007669"/>
    <property type="project" value="TreeGrafter"/>
</dbReference>
<feature type="domain" description="Fumarylacetoacetase-like C-terminal" evidence="3">
    <location>
        <begin position="7"/>
        <end position="196"/>
    </location>
</feature>
<dbReference type="Gene3D" id="3.90.850.10">
    <property type="entry name" value="Fumarylacetoacetase-like, C-terminal domain"/>
    <property type="match status" value="1"/>
</dbReference>
<comment type="caution">
    <text evidence="4">The sequence shown here is derived from an EMBL/GenBank/DDBJ whole genome shotgun (WGS) entry which is preliminary data.</text>
</comment>
<keyword evidence="5" id="KW-1185">Reference proteome</keyword>
<keyword evidence="2" id="KW-0479">Metal-binding</keyword>
<dbReference type="Pfam" id="PF01557">
    <property type="entry name" value="FAA_hydrolase"/>
    <property type="match status" value="1"/>
</dbReference>
<protein>
    <submittedName>
        <fullName evidence="4">FAA hydrolase family protein</fullName>
    </submittedName>
</protein>
<evidence type="ECO:0000313" key="5">
    <source>
        <dbReference type="Proteomes" id="UP000249260"/>
    </source>
</evidence>
<dbReference type="AlphaFoldDB" id="A0A328TWL7"/>
<evidence type="ECO:0000259" key="3">
    <source>
        <dbReference type="Pfam" id="PF01557"/>
    </source>
</evidence>
<keyword evidence="4" id="KW-0378">Hydrolase</keyword>
<comment type="similarity">
    <text evidence="1">Belongs to the FAH family.</text>
</comment>
<dbReference type="PANTHER" id="PTHR11820">
    <property type="entry name" value="ACYLPYRUVASE"/>
    <property type="match status" value="1"/>
</dbReference>
<proteinExistence type="inferred from homology"/>
<dbReference type="Proteomes" id="UP000249260">
    <property type="component" value="Unassembled WGS sequence"/>
</dbReference>
<reference evidence="4 5" key="1">
    <citation type="submission" date="2018-06" db="EMBL/GenBank/DDBJ databases">
        <title>Paenibacillus montanisoli sp. nov., isolated from mountain area soil.</title>
        <authorList>
            <person name="Wu M."/>
        </authorList>
    </citation>
    <scope>NUCLEOTIDE SEQUENCE [LARGE SCALE GENOMIC DNA]</scope>
    <source>
        <strain evidence="4 5">RA17</strain>
    </source>
</reference>
<evidence type="ECO:0000256" key="1">
    <source>
        <dbReference type="ARBA" id="ARBA00010211"/>
    </source>
</evidence>
<dbReference type="GO" id="GO:0046872">
    <property type="term" value="F:metal ion binding"/>
    <property type="evidence" value="ECO:0007669"/>
    <property type="project" value="UniProtKB-KW"/>
</dbReference>
<dbReference type="PANTHER" id="PTHR11820:SF7">
    <property type="entry name" value="ACYLPYRUVASE FAHD1, MITOCHONDRIAL"/>
    <property type="match status" value="1"/>
</dbReference>
<name>A0A328TWL7_9BACL</name>
<accession>A0A328TWL7</accession>
<evidence type="ECO:0000256" key="2">
    <source>
        <dbReference type="ARBA" id="ARBA00022723"/>
    </source>
</evidence>
<dbReference type="SUPFAM" id="SSF56529">
    <property type="entry name" value="FAH"/>
    <property type="match status" value="1"/>
</dbReference>
<organism evidence="4 5">
    <name type="scientific">Paenibacillus montanisoli</name>
    <dbReference type="NCBI Taxonomy" id="2081970"/>
    <lineage>
        <taxon>Bacteria</taxon>
        <taxon>Bacillati</taxon>
        <taxon>Bacillota</taxon>
        <taxon>Bacilli</taxon>
        <taxon>Bacillales</taxon>
        <taxon>Paenibacillaceae</taxon>
        <taxon>Paenibacillus</taxon>
    </lineage>
</organism>
<gene>
    <name evidence="4" type="ORF">DL346_21470</name>
</gene>
<dbReference type="EMBL" id="QLUW01000004">
    <property type="protein sequence ID" value="RAP74877.1"/>
    <property type="molecule type" value="Genomic_DNA"/>
</dbReference>
<sequence>MESIRNIYCVGRNYALHAKELGNEVPEEPIIFSKPTHALHPAVGKLELPGSIGDIHFELEVVVRIGTSYRPGMKAAELVDGIALGIDLTARDVQSQLKEKRQPWLLSKGFVGSAVLGPFVPFTGMEDFTQLTFSLLKNEEKVQEGCPKDMIFSLQQLIDFIGTRLGLGAGDVIYTGTPAGVGPLADGDTLELRLAAGGKEETFGPLYVDM</sequence>
<dbReference type="InterPro" id="IPR036663">
    <property type="entry name" value="Fumarylacetoacetase_C_sf"/>
</dbReference>
<dbReference type="OrthoDB" id="9805307at2"/>
<evidence type="ECO:0000313" key="4">
    <source>
        <dbReference type="EMBL" id="RAP74877.1"/>
    </source>
</evidence>